<keyword evidence="1" id="KW-0813">Transport</keyword>
<dbReference type="GO" id="GO:0016887">
    <property type="term" value="F:ATP hydrolysis activity"/>
    <property type="evidence" value="ECO:0007669"/>
    <property type="project" value="InterPro"/>
</dbReference>
<evidence type="ECO:0000313" key="8">
    <source>
        <dbReference type="Proteomes" id="UP000598196"/>
    </source>
</evidence>
<comment type="caution">
    <text evidence="7">The sequence shown here is derived from an EMBL/GenBank/DDBJ whole genome shotgun (WGS) entry which is preliminary data.</text>
</comment>
<feature type="domain" description="ABC transporter" evidence="6">
    <location>
        <begin position="2"/>
        <end position="236"/>
    </location>
</feature>
<evidence type="ECO:0000256" key="4">
    <source>
        <dbReference type="ARBA" id="ARBA00022967"/>
    </source>
</evidence>
<dbReference type="SUPFAM" id="SSF52540">
    <property type="entry name" value="P-loop containing nucleoside triphosphate hydrolases"/>
    <property type="match status" value="1"/>
</dbReference>
<sequence length="260" mass="27069">MLVAEGITVSLSGRRVLEGVDLTARPGEVTAIVGPNGSGKTTLLKALSGDLPMSGAATLNGIAIASAPVWQMAALRAVLAQQITVSFPFTVLEVVRLGLTASAGRETDPRQALARVGLAGYEARPYPHLSGGEQARVHLARVLVQLGAPVGPGGPRWLFLDEPVAALDIGHQLQVMQLAHDFARAGGGVLAVMHDLNLTARFARSVALLAGGRLVAQGGVDAVLRDDTLSAAYRCPIRLNCAPESGRWYLPQMAGALDAH</sequence>
<dbReference type="InterPro" id="IPR003593">
    <property type="entry name" value="AAA+_ATPase"/>
</dbReference>
<dbReference type="InterPro" id="IPR003439">
    <property type="entry name" value="ABC_transporter-like_ATP-bd"/>
</dbReference>
<evidence type="ECO:0000256" key="1">
    <source>
        <dbReference type="ARBA" id="ARBA00022448"/>
    </source>
</evidence>
<keyword evidence="4" id="KW-1278">Translocase</keyword>
<evidence type="ECO:0000256" key="3">
    <source>
        <dbReference type="ARBA" id="ARBA00022840"/>
    </source>
</evidence>
<evidence type="ECO:0000259" key="6">
    <source>
        <dbReference type="PROSITE" id="PS50893"/>
    </source>
</evidence>
<dbReference type="EMBL" id="BMLP01000005">
    <property type="protein sequence ID" value="GGO34688.1"/>
    <property type="molecule type" value="Genomic_DNA"/>
</dbReference>
<dbReference type="Proteomes" id="UP000598196">
    <property type="component" value="Unassembled WGS sequence"/>
</dbReference>
<dbReference type="Pfam" id="PF00005">
    <property type="entry name" value="ABC_tran"/>
    <property type="match status" value="1"/>
</dbReference>
<dbReference type="CDD" id="cd03214">
    <property type="entry name" value="ABC_Iron-Siderophores_B12_Hemin"/>
    <property type="match status" value="1"/>
</dbReference>
<organism evidence="7 8">
    <name type="scientific">Gemmobacter aquaticus</name>
    <dbReference type="NCBI Taxonomy" id="490185"/>
    <lineage>
        <taxon>Bacteria</taxon>
        <taxon>Pseudomonadati</taxon>
        <taxon>Pseudomonadota</taxon>
        <taxon>Alphaproteobacteria</taxon>
        <taxon>Rhodobacterales</taxon>
        <taxon>Paracoccaceae</taxon>
        <taxon>Gemmobacter</taxon>
    </lineage>
</organism>
<dbReference type="RefSeq" id="WP_146287553.1">
    <property type="nucleotide sequence ID" value="NZ_BMLP01000005.1"/>
</dbReference>
<reference evidence="7 8" key="1">
    <citation type="journal article" date="2014" name="Int. J. Syst. Evol. Microbiol.">
        <title>Complete genome sequence of Corynebacterium casei LMG S-19264T (=DSM 44701T), isolated from a smear-ripened cheese.</title>
        <authorList>
            <consortium name="US DOE Joint Genome Institute (JGI-PGF)"/>
            <person name="Walter F."/>
            <person name="Albersmeier A."/>
            <person name="Kalinowski J."/>
            <person name="Ruckert C."/>
        </authorList>
    </citation>
    <scope>NUCLEOTIDE SEQUENCE [LARGE SCALE GENOMIC DNA]</scope>
    <source>
        <strain evidence="7 8">CGMCC 1.7029</strain>
    </source>
</reference>
<proteinExistence type="predicted"/>
<dbReference type="GO" id="GO:0005524">
    <property type="term" value="F:ATP binding"/>
    <property type="evidence" value="ECO:0007669"/>
    <property type="project" value="UniProtKB-KW"/>
</dbReference>
<dbReference type="Gene3D" id="3.40.50.300">
    <property type="entry name" value="P-loop containing nucleotide triphosphate hydrolases"/>
    <property type="match status" value="1"/>
</dbReference>
<dbReference type="PANTHER" id="PTHR42794:SF1">
    <property type="entry name" value="HEMIN IMPORT ATP-BINDING PROTEIN HMUV"/>
    <property type="match status" value="1"/>
</dbReference>
<dbReference type="InterPro" id="IPR027417">
    <property type="entry name" value="P-loop_NTPase"/>
</dbReference>
<keyword evidence="2" id="KW-0547">Nucleotide-binding</keyword>
<gene>
    <name evidence="7" type="primary">hmuV</name>
    <name evidence="7" type="ORF">GCM10010991_25840</name>
</gene>
<name>A0A917YL87_9RHOB</name>
<dbReference type="OrthoDB" id="9805601at2"/>
<evidence type="ECO:0000313" key="7">
    <source>
        <dbReference type="EMBL" id="GGO34688.1"/>
    </source>
</evidence>
<accession>A0A917YL87</accession>
<dbReference type="NCBIfam" id="NF010068">
    <property type="entry name" value="PRK13548.1"/>
    <property type="match status" value="1"/>
</dbReference>
<keyword evidence="3 7" id="KW-0067">ATP-binding</keyword>
<evidence type="ECO:0000256" key="2">
    <source>
        <dbReference type="ARBA" id="ARBA00022741"/>
    </source>
</evidence>
<protein>
    <submittedName>
        <fullName evidence="7">Hemin import ATP-binding protein HmuV</fullName>
    </submittedName>
</protein>
<dbReference type="PROSITE" id="PS50893">
    <property type="entry name" value="ABC_TRANSPORTER_2"/>
    <property type="match status" value="1"/>
</dbReference>
<comment type="function">
    <text evidence="5">Part of the ABC transporter complex HmuTUV involved in hemin import. Responsible for energy coupling to the transport system.</text>
</comment>
<dbReference type="PANTHER" id="PTHR42794">
    <property type="entry name" value="HEMIN IMPORT ATP-BINDING PROTEIN HMUV"/>
    <property type="match status" value="1"/>
</dbReference>
<dbReference type="AlphaFoldDB" id="A0A917YL87"/>
<evidence type="ECO:0000256" key="5">
    <source>
        <dbReference type="ARBA" id="ARBA00037066"/>
    </source>
</evidence>
<dbReference type="SMART" id="SM00382">
    <property type="entry name" value="AAA"/>
    <property type="match status" value="1"/>
</dbReference>
<keyword evidence="8" id="KW-1185">Reference proteome</keyword>